<organism evidence="1 2">
    <name type="scientific">Hypsibius exemplaris</name>
    <name type="common">Freshwater tardigrade</name>
    <dbReference type="NCBI Taxonomy" id="2072580"/>
    <lineage>
        <taxon>Eukaryota</taxon>
        <taxon>Metazoa</taxon>
        <taxon>Ecdysozoa</taxon>
        <taxon>Tardigrada</taxon>
        <taxon>Eutardigrada</taxon>
        <taxon>Parachela</taxon>
        <taxon>Hypsibioidea</taxon>
        <taxon>Hypsibiidae</taxon>
        <taxon>Hypsibius</taxon>
    </lineage>
</organism>
<dbReference type="EMBL" id="MTYJ01000221">
    <property type="protein sequence ID" value="OWA51292.1"/>
    <property type="molecule type" value="Genomic_DNA"/>
</dbReference>
<dbReference type="AlphaFoldDB" id="A0A9X6RKU6"/>
<feature type="non-terminal residue" evidence="1">
    <location>
        <position position="1"/>
    </location>
</feature>
<comment type="caution">
    <text evidence="1">The sequence shown here is derived from an EMBL/GenBank/DDBJ whole genome shotgun (WGS) entry which is preliminary data.</text>
</comment>
<protein>
    <submittedName>
        <fullName evidence="1">Uncharacterized protein</fullName>
    </submittedName>
</protein>
<gene>
    <name evidence="1" type="ORF">BV898_15783</name>
</gene>
<keyword evidence="2" id="KW-1185">Reference proteome</keyword>
<evidence type="ECO:0000313" key="1">
    <source>
        <dbReference type="EMBL" id="OWA51292.1"/>
    </source>
</evidence>
<proteinExistence type="predicted"/>
<reference evidence="2" key="1">
    <citation type="submission" date="2017-01" db="EMBL/GenBank/DDBJ databases">
        <title>Comparative genomics of anhydrobiosis in the tardigrade Hypsibius dujardini.</title>
        <authorList>
            <person name="Yoshida Y."/>
            <person name="Koutsovoulos G."/>
            <person name="Laetsch D."/>
            <person name="Stevens L."/>
            <person name="Kumar S."/>
            <person name="Horikawa D."/>
            <person name="Ishino K."/>
            <person name="Komine S."/>
            <person name="Tomita M."/>
            <person name="Blaxter M."/>
            <person name="Arakawa K."/>
        </authorList>
    </citation>
    <scope>NUCLEOTIDE SEQUENCE [LARGE SCALE GENOMIC DNA]</scope>
    <source>
        <strain evidence="2">Z151</strain>
    </source>
</reference>
<name>A0A9X6RKU6_HYPEX</name>
<evidence type="ECO:0000313" key="2">
    <source>
        <dbReference type="Proteomes" id="UP000192578"/>
    </source>
</evidence>
<accession>A0A9X6RKU6</accession>
<dbReference type="Proteomes" id="UP000192578">
    <property type="component" value="Unassembled WGS sequence"/>
</dbReference>
<sequence>IRQQPTYVSSLIFVFGGFFEHFRKDPAAERADSYEIQTVLFRLTNRLDVFQFVPPFRFVRSKIVKRIRMTFVVKRPIACQDILARRIMP</sequence>